<evidence type="ECO:0000313" key="1">
    <source>
        <dbReference type="EMBL" id="KAG8430773.1"/>
    </source>
</evidence>
<proteinExistence type="predicted"/>
<dbReference type="AlphaFoldDB" id="A0A8T2IG16"/>
<reference evidence="1" key="1">
    <citation type="thesis" date="2020" institute="ProQuest LLC" country="789 East Eisenhower Parkway, Ann Arbor, MI, USA">
        <title>Comparative Genomics and Chromosome Evolution.</title>
        <authorList>
            <person name="Mudd A.B."/>
        </authorList>
    </citation>
    <scope>NUCLEOTIDE SEQUENCE</scope>
    <source>
        <strain evidence="1">Female2</strain>
        <tissue evidence="1">Blood</tissue>
    </source>
</reference>
<evidence type="ECO:0000313" key="2">
    <source>
        <dbReference type="Proteomes" id="UP000812440"/>
    </source>
</evidence>
<name>A0A8T2IG16_9PIPI</name>
<comment type="caution">
    <text evidence="1">The sequence shown here is derived from an EMBL/GenBank/DDBJ whole genome shotgun (WGS) entry which is preliminary data.</text>
</comment>
<accession>A0A8T2IG16</accession>
<gene>
    <name evidence="1" type="ORF">GDO86_020023</name>
</gene>
<keyword evidence="2" id="KW-1185">Reference proteome</keyword>
<organism evidence="1 2">
    <name type="scientific">Hymenochirus boettgeri</name>
    <name type="common">Congo dwarf clawed frog</name>
    <dbReference type="NCBI Taxonomy" id="247094"/>
    <lineage>
        <taxon>Eukaryota</taxon>
        <taxon>Metazoa</taxon>
        <taxon>Chordata</taxon>
        <taxon>Craniata</taxon>
        <taxon>Vertebrata</taxon>
        <taxon>Euteleostomi</taxon>
        <taxon>Amphibia</taxon>
        <taxon>Batrachia</taxon>
        <taxon>Anura</taxon>
        <taxon>Pipoidea</taxon>
        <taxon>Pipidae</taxon>
        <taxon>Pipinae</taxon>
        <taxon>Hymenochirus</taxon>
    </lineage>
</organism>
<sequence>MMDPPGCEFQRPRGWSDQLQSRVQCGRAVSPAA</sequence>
<protein>
    <submittedName>
        <fullName evidence="1">Uncharacterized protein</fullName>
    </submittedName>
</protein>
<dbReference type="Proteomes" id="UP000812440">
    <property type="component" value="Unassembled WGS sequence"/>
</dbReference>
<dbReference type="EMBL" id="JAACNH010000647">
    <property type="protein sequence ID" value="KAG8430773.1"/>
    <property type="molecule type" value="Genomic_DNA"/>
</dbReference>